<organism evidence="2">
    <name type="scientific">Spodoptera frugiperda</name>
    <name type="common">Fall armyworm</name>
    <dbReference type="NCBI Taxonomy" id="7108"/>
    <lineage>
        <taxon>Eukaryota</taxon>
        <taxon>Metazoa</taxon>
        <taxon>Ecdysozoa</taxon>
        <taxon>Arthropoda</taxon>
        <taxon>Hexapoda</taxon>
        <taxon>Insecta</taxon>
        <taxon>Pterygota</taxon>
        <taxon>Neoptera</taxon>
        <taxon>Endopterygota</taxon>
        <taxon>Lepidoptera</taxon>
        <taxon>Glossata</taxon>
        <taxon>Ditrysia</taxon>
        <taxon>Noctuoidea</taxon>
        <taxon>Noctuidae</taxon>
        <taxon>Amphipyrinae</taxon>
        <taxon>Spodoptera</taxon>
    </lineage>
</organism>
<dbReference type="AlphaFoldDB" id="A0A2H1WL27"/>
<reference evidence="2" key="1">
    <citation type="submission" date="2016-07" db="EMBL/GenBank/DDBJ databases">
        <authorList>
            <person name="Bretaudeau A."/>
        </authorList>
    </citation>
    <scope>NUCLEOTIDE SEQUENCE</scope>
    <source>
        <strain evidence="2">Rice</strain>
        <tissue evidence="2">Whole body</tissue>
    </source>
</reference>
<protein>
    <submittedName>
        <fullName evidence="2">SFRICE_019921</fullName>
    </submittedName>
</protein>
<evidence type="ECO:0000256" key="1">
    <source>
        <dbReference type="SAM" id="MobiDB-lite"/>
    </source>
</evidence>
<name>A0A2H1WL27_SPOFR</name>
<sequence length="63" mass="6983">MTARLARWLGSCLPRKENHPMTFVALGEARRSETNESPDGKQSAPPMDTRNTRGVTVADWLNG</sequence>
<accession>A0A2H1WL27</accession>
<gene>
    <name evidence="2" type="ORF">SFRICE_019921</name>
</gene>
<proteinExistence type="predicted"/>
<evidence type="ECO:0000313" key="2">
    <source>
        <dbReference type="EMBL" id="SOQ53781.1"/>
    </source>
</evidence>
<dbReference type="EMBL" id="ODYU01009390">
    <property type="protein sequence ID" value="SOQ53781.1"/>
    <property type="molecule type" value="Genomic_DNA"/>
</dbReference>
<feature type="region of interest" description="Disordered" evidence="1">
    <location>
        <begin position="29"/>
        <end position="63"/>
    </location>
</feature>